<feature type="transmembrane region" description="Helical" evidence="1">
    <location>
        <begin position="81"/>
        <end position="103"/>
    </location>
</feature>
<organism evidence="2 3">
    <name type="scientific">Rubrobacter xylanophilus</name>
    <dbReference type="NCBI Taxonomy" id="49319"/>
    <lineage>
        <taxon>Bacteria</taxon>
        <taxon>Bacillati</taxon>
        <taxon>Actinomycetota</taxon>
        <taxon>Rubrobacteria</taxon>
        <taxon>Rubrobacterales</taxon>
        <taxon>Rubrobacteraceae</taxon>
        <taxon>Rubrobacter</taxon>
    </lineage>
</organism>
<reference evidence="2" key="1">
    <citation type="journal article" date="2019" name="Microbiol. Resour. Announc.">
        <title>Complete Genome Sequence of Rubrobacter xylanophilus Strain AA3-22, Isolated from Arima Onsen in Japan.</title>
        <authorList>
            <person name="Tomariguchi N."/>
            <person name="Miyazaki K."/>
        </authorList>
    </citation>
    <scope>NUCLEOTIDE SEQUENCE [LARGE SCALE GENOMIC DNA]</scope>
    <source>
        <strain evidence="2">AA3-22</strain>
    </source>
</reference>
<keyword evidence="1" id="KW-0812">Transmembrane</keyword>
<feature type="transmembrane region" description="Helical" evidence="1">
    <location>
        <begin position="124"/>
        <end position="149"/>
    </location>
</feature>
<keyword evidence="1" id="KW-1133">Transmembrane helix</keyword>
<accession>A0A510HK74</accession>
<protein>
    <recommendedName>
        <fullName evidence="4">ABC transporter permease</fullName>
    </recommendedName>
</protein>
<dbReference type="PANTHER" id="PTHR37305">
    <property type="entry name" value="INTEGRAL MEMBRANE PROTEIN-RELATED"/>
    <property type="match status" value="1"/>
</dbReference>
<sequence length="291" mass="29865">MLASFAAELLKLRKRPATWILWTIFGLSIVLLGYLLTYLLLTALDGGASSQGPRQDAPVAAKGAVAELYPRNVLATTLRSFGGIGAGVALIFGALSVSGEYGWDTLKIVLTQRPGRLSVLAGKVTAVGVVVLVSAAAGLVLGALCSYSVSLAEGAPVSWPSAGRWLEALGAGWLILATNAYMGLFLAVLLRSGALSVGIGLVYLLVVEGLLTGLAAFNDRLETFVGALPGRNSTDLAAAFGQGALAPQSGPLPAELVEPQQAALVLAAYSLSCITLGAHLRPTGSDILKLL</sequence>
<dbReference type="OrthoDB" id="3376858at2"/>
<dbReference type="PANTHER" id="PTHR37305:SF1">
    <property type="entry name" value="MEMBRANE PROTEIN"/>
    <property type="match status" value="1"/>
</dbReference>
<evidence type="ECO:0000313" key="3">
    <source>
        <dbReference type="Proteomes" id="UP000318065"/>
    </source>
</evidence>
<name>A0A510HK74_9ACTN</name>
<feature type="transmembrane region" description="Helical" evidence="1">
    <location>
        <begin position="169"/>
        <end position="190"/>
    </location>
</feature>
<feature type="transmembrane region" description="Helical" evidence="1">
    <location>
        <begin position="197"/>
        <end position="217"/>
    </location>
</feature>
<dbReference type="GO" id="GO:0140359">
    <property type="term" value="F:ABC-type transporter activity"/>
    <property type="evidence" value="ECO:0007669"/>
    <property type="project" value="InterPro"/>
</dbReference>
<gene>
    <name evidence="2" type="ORF">RxyAA322_22800</name>
</gene>
<feature type="transmembrane region" description="Helical" evidence="1">
    <location>
        <begin position="20"/>
        <end position="41"/>
    </location>
</feature>
<evidence type="ECO:0000256" key="1">
    <source>
        <dbReference type="SAM" id="Phobius"/>
    </source>
</evidence>
<dbReference type="GO" id="GO:0005886">
    <property type="term" value="C:plasma membrane"/>
    <property type="evidence" value="ECO:0007669"/>
    <property type="project" value="UniProtKB-SubCell"/>
</dbReference>
<dbReference type="Proteomes" id="UP000318065">
    <property type="component" value="Chromosome"/>
</dbReference>
<dbReference type="RefSeq" id="WP_143528430.1">
    <property type="nucleotide sequence ID" value="NZ_AP019791.1"/>
</dbReference>
<evidence type="ECO:0000313" key="2">
    <source>
        <dbReference type="EMBL" id="BBL80426.1"/>
    </source>
</evidence>
<keyword evidence="1" id="KW-0472">Membrane</keyword>
<dbReference type="EMBL" id="AP019791">
    <property type="protein sequence ID" value="BBL80426.1"/>
    <property type="molecule type" value="Genomic_DNA"/>
</dbReference>
<dbReference type="Pfam" id="PF12679">
    <property type="entry name" value="ABC2_membrane_2"/>
    <property type="match status" value="1"/>
</dbReference>
<dbReference type="AlphaFoldDB" id="A0A510HK74"/>
<keyword evidence="3" id="KW-1185">Reference proteome</keyword>
<proteinExistence type="predicted"/>
<evidence type="ECO:0008006" key="4">
    <source>
        <dbReference type="Google" id="ProtNLM"/>
    </source>
</evidence>